<gene>
    <name evidence="9" type="ORF">IFM89_003391</name>
</gene>
<evidence type="ECO:0000256" key="2">
    <source>
        <dbReference type="ARBA" id="ARBA00008668"/>
    </source>
</evidence>
<comment type="similarity">
    <text evidence="2">Belongs to the 'GDSL' lipolytic enzyme family.</text>
</comment>
<keyword evidence="4 8" id="KW-0732">Signal</keyword>
<dbReference type="Pfam" id="PF00657">
    <property type="entry name" value="Lipase_GDSL"/>
    <property type="match status" value="1"/>
</dbReference>
<evidence type="ECO:0000256" key="6">
    <source>
        <dbReference type="ARBA" id="ARBA00022963"/>
    </source>
</evidence>
<protein>
    <recommendedName>
        <fullName evidence="11">GDSL esterase/lipase</fullName>
    </recommendedName>
</protein>
<dbReference type="PANTHER" id="PTHR45650">
    <property type="entry name" value="GDSL-LIKE LIPASE/ACYLHYDROLASE-RELATED"/>
    <property type="match status" value="1"/>
</dbReference>
<dbReference type="SUPFAM" id="SSF52266">
    <property type="entry name" value="SGNH hydrolase"/>
    <property type="match status" value="1"/>
</dbReference>
<sequence>MINISFYLLFTTLFLHLISLKSVSTDAPALYVFGDSLLDCGNNNFLVTLARANFPPYGVDFSGGASGRFTNGKTVADITAQLLGLPFAPSYMDHQNFQNLTGVNYASGASGILAETGTNLVTVLHFDPNKFVPENRRRSAATEAWKQKDLNSYLSKSIFMVSTGTNDYINNYLQPLFFNTSLTYSTQEFVLILMGKLSLHIERLYRLGARKIIIFELGPIGCMPTYTNRFKPIGPCLEYYNQLISHFNSQLSTTLDRLTNVLPGSLIINGQINALVKNIIENPSNYGFIDTKNPCCIAGDGTLACTPALPPCMSDDRYLWWDGYHLTEAAYSIIAKTCYSGSHICSPFNIKKLAQK</sequence>
<dbReference type="InterPro" id="IPR001087">
    <property type="entry name" value="GDSL"/>
</dbReference>
<evidence type="ECO:0000256" key="1">
    <source>
        <dbReference type="ARBA" id="ARBA00004613"/>
    </source>
</evidence>
<dbReference type="Gene3D" id="3.40.50.1110">
    <property type="entry name" value="SGNH hydrolase"/>
    <property type="match status" value="1"/>
</dbReference>
<evidence type="ECO:0000256" key="5">
    <source>
        <dbReference type="ARBA" id="ARBA00022801"/>
    </source>
</evidence>
<name>A0A835ITZ1_9MAGN</name>
<keyword evidence="10" id="KW-1185">Reference proteome</keyword>
<feature type="signal peptide" evidence="8">
    <location>
        <begin position="1"/>
        <end position="25"/>
    </location>
</feature>
<comment type="subcellular location">
    <subcellularLocation>
        <location evidence="1">Secreted</location>
    </subcellularLocation>
</comment>
<evidence type="ECO:0000256" key="7">
    <source>
        <dbReference type="ARBA" id="ARBA00023098"/>
    </source>
</evidence>
<feature type="chain" id="PRO_5032427744" description="GDSL esterase/lipase" evidence="8">
    <location>
        <begin position="26"/>
        <end position="356"/>
    </location>
</feature>
<dbReference type="EMBL" id="JADFTS010000001">
    <property type="protein sequence ID" value="KAF9623601.1"/>
    <property type="molecule type" value="Genomic_DNA"/>
</dbReference>
<keyword evidence="5" id="KW-0378">Hydrolase</keyword>
<dbReference type="InterPro" id="IPR036514">
    <property type="entry name" value="SGNH_hydro_sf"/>
</dbReference>
<keyword evidence="6" id="KW-0442">Lipid degradation</keyword>
<reference evidence="9 10" key="1">
    <citation type="submission" date="2020-10" db="EMBL/GenBank/DDBJ databases">
        <title>The Coptis chinensis genome and diversification of protoberbering-type alkaloids.</title>
        <authorList>
            <person name="Wang B."/>
            <person name="Shu S."/>
            <person name="Song C."/>
            <person name="Liu Y."/>
        </authorList>
    </citation>
    <scope>NUCLEOTIDE SEQUENCE [LARGE SCALE GENOMIC DNA]</scope>
    <source>
        <strain evidence="9">HL-2020</strain>
        <tissue evidence="9">Leaf</tissue>
    </source>
</reference>
<dbReference type="GO" id="GO:0005576">
    <property type="term" value="C:extracellular region"/>
    <property type="evidence" value="ECO:0007669"/>
    <property type="project" value="UniProtKB-SubCell"/>
</dbReference>
<dbReference type="AlphaFoldDB" id="A0A835ITZ1"/>
<dbReference type="CDD" id="cd01837">
    <property type="entry name" value="SGNH_plant_lipase_like"/>
    <property type="match status" value="1"/>
</dbReference>
<evidence type="ECO:0000313" key="10">
    <source>
        <dbReference type="Proteomes" id="UP000631114"/>
    </source>
</evidence>
<keyword evidence="7" id="KW-0443">Lipid metabolism</keyword>
<organism evidence="9 10">
    <name type="scientific">Coptis chinensis</name>
    <dbReference type="NCBI Taxonomy" id="261450"/>
    <lineage>
        <taxon>Eukaryota</taxon>
        <taxon>Viridiplantae</taxon>
        <taxon>Streptophyta</taxon>
        <taxon>Embryophyta</taxon>
        <taxon>Tracheophyta</taxon>
        <taxon>Spermatophyta</taxon>
        <taxon>Magnoliopsida</taxon>
        <taxon>Ranunculales</taxon>
        <taxon>Ranunculaceae</taxon>
        <taxon>Coptidoideae</taxon>
        <taxon>Coptis</taxon>
    </lineage>
</organism>
<keyword evidence="3" id="KW-0964">Secreted</keyword>
<dbReference type="InterPro" id="IPR035669">
    <property type="entry name" value="SGNH_plant_lipase-like"/>
</dbReference>
<evidence type="ECO:0008006" key="11">
    <source>
        <dbReference type="Google" id="ProtNLM"/>
    </source>
</evidence>
<evidence type="ECO:0000256" key="8">
    <source>
        <dbReference type="SAM" id="SignalP"/>
    </source>
</evidence>
<dbReference type="InterPro" id="IPR051238">
    <property type="entry name" value="GDSL_esterase/lipase"/>
</dbReference>
<proteinExistence type="inferred from homology"/>
<dbReference type="Proteomes" id="UP000631114">
    <property type="component" value="Unassembled WGS sequence"/>
</dbReference>
<evidence type="ECO:0000313" key="9">
    <source>
        <dbReference type="EMBL" id="KAF9623601.1"/>
    </source>
</evidence>
<dbReference type="GO" id="GO:0016042">
    <property type="term" value="P:lipid catabolic process"/>
    <property type="evidence" value="ECO:0007669"/>
    <property type="project" value="UniProtKB-KW"/>
</dbReference>
<evidence type="ECO:0000256" key="3">
    <source>
        <dbReference type="ARBA" id="ARBA00022525"/>
    </source>
</evidence>
<comment type="caution">
    <text evidence="9">The sequence shown here is derived from an EMBL/GenBank/DDBJ whole genome shotgun (WGS) entry which is preliminary data.</text>
</comment>
<dbReference type="OrthoDB" id="1600564at2759"/>
<accession>A0A835ITZ1</accession>
<evidence type="ECO:0000256" key="4">
    <source>
        <dbReference type="ARBA" id="ARBA00022729"/>
    </source>
</evidence>
<dbReference type="PANTHER" id="PTHR45650:SF14">
    <property type="entry name" value="GDSL ESTERASE_LIPASE 7-LIKE"/>
    <property type="match status" value="1"/>
</dbReference>
<dbReference type="GO" id="GO:0016788">
    <property type="term" value="F:hydrolase activity, acting on ester bonds"/>
    <property type="evidence" value="ECO:0007669"/>
    <property type="project" value="InterPro"/>
</dbReference>